<dbReference type="KEGG" id="ngr:NAEGRDRAFT_44614"/>
<dbReference type="InterPro" id="IPR010908">
    <property type="entry name" value="Longin_dom"/>
</dbReference>
<keyword evidence="4" id="KW-0813">Transport</keyword>
<evidence type="ECO:0000256" key="5">
    <source>
        <dbReference type="ARBA" id="ARBA00022692"/>
    </source>
</evidence>
<dbReference type="GeneID" id="8861943"/>
<dbReference type="PANTHER" id="PTHR45837">
    <property type="entry name" value="VESICLE-TRAFFICKING PROTEIN SEC22B"/>
    <property type="match status" value="1"/>
</dbReference>
<dbReference type="SUPFAM" id="SSF64356">
    <property type="entry name" value="SNARE-like"/>
    <property type="match status" value="1"/>
</dbReference>
<proteinExistence type="inferred from homology"/>
<dbReference type="FunCoup" id="D2VIH0">
    <property type="interactions" value="663"/>
</dbReference>
<evidence type="ECO:0000256" key="7">
    <source>
        <dbReference type="ARBA" id="ARBA00022927"/>
    </source>
</evidence>
<feature type="domain" description="Longin" evidence="14">
    <location>
        <begin position="6"/>
        <end position="118"/>
    </location>
</feature>
<dbReference type="PROSITE" id="PS50859">
    <property type="entry name" value="LONGIN"/>
    <property type="match status" value="1"/>
</dbReference>
<evidence type="ECO:0000313" key="16">
    <source>
        <dbReference type="EMBL" id="EFC43355.1"/>
    </source>
</evidence>
<dbReference type="eggNOG" id="KOG0862">
    <property type="taxonomic scope" value="Eukaryota"/>
</dbReference>
<dbReference type="Proteomes" id="UP000006671">
    <property type="component" value="Unassembled WGS sequence"/>
</dbReference>
<evidence type="ECO:0000259" key="15">
    <source>
        <dbReference type="PROSITE" id="PS50892"/>
    </source>
</evidence>
<feature type="transmembrane region" description="Helical" evidence="13">
    <location>
        <begin position="197"/>
        <end position="215"/>
    </location>
</feature>
<evidence type="ECO:0000256" key="3">
    <source>
        <dbReference type="ARBA" id="ARBA00008025"/>
    </source>
</evidence>
<reference evidence="16 17" key="1">
    <citation type="journal article" date="2010" name="Cell">
        <title>The genome of Naegleria gruberi illuminates early eukaryotic versatility.</title>
        <authorList>
            <person name="Fritz-Laylin L.K."/>
            <person name="Prochnik S.E."/>
            <person name="Ginger M.L."/>
            <person name="Dacks J.B."/>
            <person name="Carpenter M.L."/>
            <person name="Field M.C."/>
            <person name="Kuo A."/>
            <person name="Paredez A."/>
            <person name="Chapman J."/>
            <person name="Pham J."/>
            <person name="Shu S."/>
            <person name="Neupane R."/>
            <person name="Cipriano M."/>
            <person name="Mancuso J."/>
            <person name="Tu H."/>
            <person name="Salamov A."/>
            <person name="Lindquist E."/>
            <person name="Shapiro H."/>
            <person name="Lucas S."/>
            <person name="Grigoriev I.V."/>
            <person name="Cande W.Z."/>
            <person name="Fulton C."/>
            <person name="Rokhsar D.S."/>
            <person name="Dawson S.C."/>
        </authorList>
    </citation>
    <scope>NUCLEOTIDE SEQUENCE [LARGE SCALE GENOMIC DNA]</scope>
    <source>
        <strain evidence="16 17">NEG-M</strain>
    </source>
</reference>
<evidence type="ECO:0000256" key="6">
    <source>
        <dbReference type="ARBA" id="ARBA00022824"/>
    </source>
</evidence>
<organism evidence="17">
    <name type="scientific">Naegleria gruberi</name>
    <name type="common">Amoeba</name>
    <dbReference type="NCBI Taxonomy" id="5762"/>
    <lineage>
        <taxon>Eukaryota</taxon>
        <taxon>Discoba</taxon>
        <taxon>Heterolobosea</taxon>
        <taxon>Tetramitia</taxon>
        <taxon>Eutetramitia</taxon>
        <taxon>Vahlkampfiidae</taxon>
        <taxon>Naegleria</taxon>
    </lineage>
</organism>
<dbReference type="InterPro" id="IPR042855">
    <property type="entry name" value="V_SNARE_CC"/>
</dbReference>
<keyword evidence="17" id="KW-1185">Reference proteome</keyword>
<dbReference type="VEuPathDB" id="AmoebaDB:NAEGRDRAFT_44614"/>
<comment type="subcellular location">
    <subcellularLocation>
        <location evidence="1">Endoplasmic reticulum membrane</location>
        <topology evidence="1">Single-pass type IV membrane protein</topology>
    </subcellularLocation>
    <subcellularLocation>
        <location evidence="2">Golgi apparatus membrane</location>
    </subcellularLocation>
</comment>
<evidence type="ECO:0000256" key="1">
    <source>
        <dbReference type="ARBA" id="ARBA00004163"/>
    </source>
</evidence>
<protein>
    <submittedName>
        <fullName evidence="16">Predicted protein</fullName>
    </submittedName>
</protein>
<dbReference type="OMA" id="FIYWRFF"/>
<dbReference type="EMBL" id="GG738874">
    <property type="protein sequence ID" value="EFC43355.1"/>
    <property type="molecule type" value="Genomic_DNA"/>
</dbReference>
<evidence type="ECO:0000313" key="17">
    <source>
        <dbReference type="Proteomes" id="UP000006671"/>
    </source>
</evidence>
<keyword evidence="5 13" id="KW-0812">Transmembrane</keyword>
<name>D2VIH0_NAEGR</name>
<evidence type="ECO:0000256" key="11">
    <source>
        <dbReference type="ARBA" id="ARBA00023136"/>
    </source>
</evidence>
<evidence type="ECO:0000256" key="13">
    <source>
        <dbReference type="SAM" id="Phobius"/>
    </source>
</evidence>
<keyword evidence="6" id="KW-0256">Endoplasmic reticulum</keyword>
<evidence type="ECO:0000256" key="12">
    <source>
        <dbReference type="PROSITE-ProRule" id="PRU00290"/>
    </source>
</evidence>
<keyword evidence="8 13" id="KW-1133">Transmembrane helix</keyword>
<evidence type="ECO:0000256" key="10">
    <source>
        <dbReference type="ARBA" id="ARBA00023054"/>
    </source>
</evidence>
<evidence type="ECO:0000256" key="4">
    <source>
        <dbReference type="ARBA" id="ARBA00022448"/>
    </source>
</evidence>
<dbReference type="GO" id="GO:0015031">
    <property type="term" value="P:protein transport"/>
    <property type="evidence" value="ECO:0007669"/>
    <property type="project" value="UniProtKB-KW"/>
</dbReference>
<dbReference type="CDD" id="cd14824">
    <property type="entry name" value="Longin"/>
    <property type="match status" value="1"/>
</dbReference>
<dbReference type="GO" id="GO:0005484">
    <property type="term" value="F:SNAP receptor activity"/>
    <property type="evidence" value="ECO:0007669"/>
    <property type="project" value="InterPro"/>
</dbReference>
<dbReference type="GO" id="GO:0005789">
    <property type="term" value="C:endoplasmic reticulum membrane"/>
    <property type="evidence" value="ECO:0007669"/>
    <property type="project" value="UniProtKB-SubCell"/>
</dbReference>
<dbReference type="SMART" id="SM01270">
    <property type="entry name" value="Longin"/>
    <property type="match status" value="1"/>
</dbReference>
<dbReference type="OrthoDB" id="1719357at2759"/>
<accession>D2VIH0</accession>
<dbReference type="Gene3D" id="1.20.5.110">
    <property type="match status" value="1"/>
</dbReference>
<feature type="domain" description="V-SNARE coiled-coil homology" evidence="15">
    <location>
        <begin position="133"/>
        <end position="193"/>
    </location>
</feature>
<dbReference type="GO" id="GO:0006888">
    <property type="term" value="P:endoplasmic reticulum to Golgi vesicle-mediated transport"/>
    <property type="evidence" value="ECO:0007669"/>
    <property type="project" value="InterPro"/>
</dbReference>
<dbReference type="InParanoid" id="D2VIH0"/>
<evidence type="ECO:0000259" key="14">
    <source>
        <dbReference type="PROSITE" id="PS50859"/>
    </source>
</evidence>
<comment type="similarity">
    <text evidence="3">Belongs to the synaptobrevin family.</text>
</comment>
<dbReference type="STRING" id="5762.D2VIH0"/>
<dbReference type="Gene3D" id="3.30.450.50">
    <property type="entry name" value="Longin domain"/>
    <property type="match status" value="1"/>
</dbReference>
<evidence type="ECO:0000256" key="8">
    <source>
        <dbReference type="ARBA" id="ARBA00022989"/>
    </source>
</evidence>
<dbReference type="AlphaFoldDB" id="D2VIH0"/>
<keyword evidence="7" id="KW-0653">Protein transport</keyword>
<keyword evidence="10 12" id="KW-0175">Coiled coil</keyword>
<dbReference type="GO" id="GO:0006890">
    <property type="term" value="P:retrograde vesicle-mediated transport, Golgi to endoplasmic reticulum"/>
    <property type="evidence" value="ECO:0007669"/>
    <property type="project" value="InterPro"/>
</dbReference>
<gene>
    <name evidence="16" type="ORF">NAEGRDRAFT_44614</name>
</gene>
<dbReference type="InterPro" id="IPR044565">
    <property type="entry name" value="Sec22"/>
</dbReference>
<dbReference type="InterPro" id="IPR011012">
    <property type="entry name" value="Longin-like_dom_sf"/>
</dbReference>
<evidence type="ECO:0000256" key="2">
    <source>
        <dbReference type="ARBA" id="ARBA00004394"/>
    </source>
</evidence>
<dbReference type="Pfam" id="PF00957">
    <property type="entry name" value="Synaptobrevin"/>
    <property type="match status" value="1"/>
</dbReference>
<evidence type="ECO:0000256" key="9">
    <source>
        <dbReference type="ARBA" id="ARBA00023034"/>
    </source>
</evidence>
<dbReference type="GO" id="GO:0000139">
    <property type="term" value="C:Golgi membrane"/>
    <property type="evidence" value="ECO:0007669"/>
    <property type="project" value="UniProtKB-SubCell"/>
</dbReference>
<keyword evidence="9" id="KW-0333">Golgi apparatus</keyword>
<dbReference type="PROSITE" id="PS50892">
    <property type="entry name" value="V_SNARE"/>
    <property type="match status" value="1"/>
</dbReference>
<dbReference type="Pfam" id="PF13774">
    <property type="entry name" value="Longin"/>
    <property type="match status" value="1"/>
</dbReference>
<sequence>MLKLTYIARISDSLPLAESIDEKEGDDEINNQRKKIMEQLSLFGSNSNEKISIDSGSMVFHSLTSMGVIYMTLCEKSYSSQMAYNFLEELKKEFEQLYSSEVHKVERPYAFMKFDTFIQKTRRIYTDSRTKRNIQTLKDELNDVHQIIKKNLSDVIGRGEELNQMSNMSNEILDGAKKFKTGATELAKLTLWKKYKIPLIILGILIFLILLRYILF</sequence>
<dbReference type="SUPFAM" id="SSF58038">
    <property type="entry name" value="SNARE fusion complex"/>
    <property type="match status" value="1"/>
</dbReference>
<dbReference type="RefSeq" id="XP_002676099.1">
    <property type="nucleotide sequence ID" value="XM_002676053.1"/>
</dbReference>
<keyword evidence="11 13" id="KW-0472">Membrane</keyword>